<proteinExistence type="predicted"/>
<organism evidence="2">
    <name type="scientific">Arion vulgaris</name>
    <dbReference type="NCBI Taxonomy" id="1028688"/>
    <lineage>
        <taxon>Eukaryota</taxon>
        <taxon>Metazoa</taxon>
        <taxon>Spiralia</taxon>
        <taxon>Lophotrochozoa</taxon>
        <taxon>Mollusca</taxon>
        <taxon>Gastropoda</taxon>
        <taxon>Heterobranchia</taxon>
        <taxon>Euthyneura</taxon>
        <taxon>Panpulmonata</taxon>
        <taxon>Eupulmonata</taxon>
        <taxon>Stylommatophora</taxon>
        <taxon>Helicina</taxon>
        <taxon>Arionoidea</taxon>
        <taxon>Arionidae</taxon>
        <taxon>Arion</taxon>
    </lineage>
</organism>
<dbReference type="AlphaFoldDB" id="A0A0B6YB33"/>
<feature type="domain" description="Anoctamin dimerisation" evidence="1">
    <location>
        <begin position="32"/>
        <end position="116"/>
    </location>
</feature>
<protein>
    <recommendedName>
        <fullName evidence="1">Anoctamin dimerisation domain-containing protein</fullName>
    </recommendedName>
</protein>
<dbReference type="PANTHER" id="PTHR12308:SF84">
    <property type="entry name" value="ANOCTAMIN"/>
    <property type="match status" value="1"/>
</dbReference>
<dbReference type="EMBL" id="HACG01006146">
    <property type="protein sequence ID" value="CEK53011.1"/>
    <property type="molecule type" value="Transcribed_RNA"/>
</dbReference>
<dbReference type="InterPro" id="IPR007632">
    <property type="entry name" value="Anoctamin"/>
</dbReference>
<reference evidence="2" key="1">
    <citation type="submission" date="2014-12" db="EMBL/GenBank/DDBJ databases">
        <title>Insight into the proteome of Arion vulgaris.</title>
        <authorList>
            <person name="Aradska J."/>
            <person name="Bulat T."/>
            <person name="Smidak R."/>
            <person name="Sarate P."/>
            <person name="Gangsoo J."/>
            <person name="Sialana F."/>
            <person name="Bilban M."/>
            <person name="Lubec G."/>
        </authorList>
    </citation>
    <scope>NUCLEOTIDE SEQUENCE</scope>
    <source>
        <tissue evidence="2">Skin</tissue>
    </source>
</reference>
<dbReference type="InterPro" id="IPR032394">
    <property type="entry name" value="Anoct_dimer"/>
</dbReference>
<gene>
    <name evidence="2" type="primary">ORF18768</name>
</gene>
<feature type="non-terminal residue" evidence="2">
    <location>
        <position position="122"/>
    </location>
</feature>
<dbReference type="GO" id="GO:0046983">
    <property type="term" value="F:protein dimerization activity"/>
    <property type="evidence" value="ECO:0007669"/>
    <property type="project" value="InterPro"/>
</dbReference>
<feature type="non-terminal residue" evidence="2">
    <location>
        <position position="1"/>
    </location>
</feature>
<dbReference type="GO" id="GO:0005886">
    <property type="term" value="C:plasma membrane"/>
    <property type="evidence" value="ECO:0007669"/>
    <property type="project" value="TreeGrafter"/>
</dbReference>
<evidence type="ECO:0000313" key="2">
    <source>
        <dbReference type="EMBL" id="CEK53011.1"/>
    </source>
</evidence>
<accession>A0A0B6YB33</accession>
<dbReference type="Pfam" id="PF16178">
    <property type="entry name" value="Anoct_dimer"/>
    <property type="match status" value="1"/>
</dbReference>
<dbReference type="GO" id="GO:0005254">
    <property type="term" value="F:chloride channel activity"/>
    <property type="evidence" value="ECO:0007669"/>
    <property type="project" value="TreeGrafter"/>
</dbReference>
<dbReference type="PANTHER" id="PTHR12308">
    <property type="entry name" value="ANOCTAMIN"/>
    <property type="match status" value="1"/>
</dbReference>
<evidence type="ECO:0000259" key="1">
    <source>
        <dbReference type="Pfam" id="PF16178"/>
    </source>
</evidence>
<sequence>LSIKQLPDGAHGVSVQDQVNIKVQDEEDASLFFDDRTRRIDFVLVHKKDSNAEDEMRKQAWRRNFQENLLKEGLQLETAEREYDKDEKTYYTKVHAPWDILAKYAEVMNLKMPMAENDIIHT</sequence>
<name>A0A0B6YB33_9EUPU</name>